<evidence type="ECO:0000313" key="2">
    <source>
        <dbReference type="Proteomes" id="UP001246372"/>
    </source>
</evidence>
<dbReference type="Proteomes" id="UP001246372">
    <property type="component" value="Unassembled WGS sequence"/>
</dbReference>
<sequence length="71" mass="8006">MEYFSVFKGTQMMNPTTRNEDQTNSSPTVLVVAMPDKESSKGYVNTRGASLNYVRRNSDNKETAYCSDRDA</sequence>
<evidence type="ECO:0000313" key="1">
    <source>
        <dbReference type="EMBL" id="MDT9000906.1"/>
    </source>
</evidence>
<name>A0ABU3PE64_9BURK</name>
<proteinExistence type="predicted"/>
<comment type="caution">
    <text evidence="1">The sequence shown here is derived from an EMBL/GenBank/DDBJ whole genome shotgun (WGS) entry which is preliminary data.</text>
</comment>
<organism evidence="1 2">
    <name type="scientific">Roseateles aquae</name>
    <dbReference type="NCBI Taxonomy" id="3077235"/>
    <lineage>
        <taxon>Bacteria</taxon>
        <taxon>Pseudomonadati</taxon>
        <taxon>Pseudomonadota</taxon>
        <taxon>Betaproteobacteria</taxon>
        <taxon>Burkholderiales</taxon>
        <taxon>Sphaerotilaceae</taxon>
        <taxon>Roseateles</taxon>
    </lineage>
</organism>
<dbReference type="RefSeq" id="WP_315651793.1">
    <property type="nucleotide sequence ID" value="NZ_JAVXZY010000007.1"/>
</dbReference>
<dbReference type="EMBL" id="JAVXZY010000007">
    <property type="protein sequence ID" value="MDT9000906.1"/>
    <property type="molecule type" value="Genomic_DNA"/>
</dbReference>
<accession>A0ABU3PE64</accession>
<keyword evidence="2" id="KW-1185">Reference proteome</keyword>
<gene>
    <name evidence="1" type="ORF">RQP53_16640</name>
</gene>
<reference evidence="1" key="1">
    <citation type="submission" date="2023-09" db="EMBL/GenBank/DDBJ databases">
        <title>Paucibacter sp. APW11 Genome sequencing and assembly.</title>
        <authorList>
            <person name="Kim I."/>
        </authorList>
    </citation>
    <scope>NUCLEOTIDE SEQUENCE</scope>
    <source>
        <strain evidence="1">APW11</strain>
    </source>
</reference>
<protein>
    <submittedName>
        <fullName evidence="1">Uncharacterized protein</fullName>
    </submittedName>
</protein>